<evidence type="ECO:0000313" key="2">
    <source>
        <dbReference type="EMBL" id="CAL93900.1"/>
    </source>
</evidence>
<evidence type="ECO:0000256" key="1">
    <source>
        <dbReference type="SAM" id="Phobius"/>
    </source>
</evidence>
<protein>
    <submittedName>
        <fullName evidence="2">Conserved hypothetical membrane protein</fullName>
    </submittedName>
</protein>
<evidence type="ECO:0000313" key="3">
    <source>
        <dbReference type="Proteomes" id="UP000002588"/>
    </source>
</evidence>
<dbReference type="eggNOG" id="ENOG5033EWD">
    <property type="taxonomic scope" value="Bacteria"/>
</dbReference>
<dbReference type="Proteomes" id="UP000002588">
    <property type="component" value="Chromosome"/>
</dbReference>
<gene>
    <name evidence="2" type="ordered locus">azo1283</name>
</gene>
<keyword evidence="1" id="KW-1133">Transmembrane helix</keyword>
<keyword evidence="1" id="KW-0472">Membrane</keyword>
<keyword evidence="1" id="KW-0812">Transmembrane</keyword>
<accession>A1K4Z5</accession>
<proteinExistence type="predicted"/>
<dbReference type="EMBL" id="AM406670">
    <property type="protein sequence ID" value="CAL93900.1"/>
    <property type="molecule type" value="Genomic_DNA"/>
</dbReference>
<keyword evidence="3" id="KW-1185">Reference proteome</keyword>
<dbReference type="HOGENOM" id="CLU_1976997_0_0_4"/>
<reference evidence="2 3" key="1">
    <citation type="journal article" date="2006" name="Nat. Biotechnol.">
        <title>Complete genome of the mutualistic, N2-fixing grass endophyte Azoarcus sp. strain BH72.</title>
        <authorList>
            <person name="Krause A."/>
            <person name="Ramakumar A."/>
            <person name="Bartels D."/>
            <person name="Battistoni F."/>
            <person name="Bekel T."/>
            <person name="Boch J."/>
            <person name="Boehm M."/>
            <person name="Friedrich F."/>
            <person name="Hurek T."/>
            <person name="Krause L."/>
            <person name="Linke B."/>
            <person name="McHardy A.C."/>
            <person name="Sarkar A."/>
            <person name="Schneiker S."/>
            <person name="Syed A.A."/>
            <person name="Thauer R."/>
            <person name="Vorhoelter F.-J."/>
            <person name="Weidner S."/>
            <person name="Puehler A."/>
            <person name="Reinhold-Hurek B."/>
            <person name="Kaiser O."/>
            <person name="Goesmann A."/>
        </authorList>
    </citation>
    <scope>NUCLEOTIDE SEQUENCE [LARGE SCALE GENOMIC DNA]</scope>
    <source>
        <strain evidence="2 3">BH72</strain>
    </source>
</reference>
<feature type="transmembrane region" description="Helical" evidence="1">
    <location>
        <begin position="69"/>
        <end position="90"/>
    </location>
</feature>
<dbReference type="KEGG" id="azo:azo1283"/>
<feature type="transmembrane region" description="Helical" evidence="1">
    <location>
        <begin position="102"/>
        <end position="122"/>
    </location>
</feature>
<dbReference type="AlphaFoldDB" id="A1K4Z5"/>
<dbReference type="RefSeq" id="WP_011765016.1">
    <property type="nucleotide sequence ID" value="NC_008702.1"/>
</dbReference>
<organism evidence="2 3">
    <name type="scientific">Azoarcus sp. (strain BH72)</name>
    <dbReference type="NCBI Taxonomy" id="418699"/>
    <lineage>
        <taxon>Bacteria</taxon>
        <taxon>Pseudomonadati</taxon>
        <taxon>Pseudomonadota</taxon>
        <taxon>Betaproteobacteria</taxon>
        <taxon>Rhodocyclales</taxon>
        <taxon>Zoogloeaceae</taxon>
        <taxon>Azoarcus</taxon>
    </lineage>
</organism>
<dbReference type="KEGG" id="aoa:dqs_1398"/>
<name>A1K4Z5_AZOSB</name>
<sequence>MSRNNSQKYGWWPVVLGGALVLALALGARYGLIENGVLPRDCTVPEAQGAGAACALKWALVQLFHEQRLGIFSLVCGGLGFALTCRRLAWPGWLAGLAGLVLYNYDYAAVGALLALLVLTAGEHQRQAQG</sequence>
<feature type="transmembrane region" description="Helical" evidence="1">
    <location>
        <begin position="12"/>
        <end position="32"/>
    </location>
</feature>